<evidence type="ECO:0000313" key="2">
    <source>
        <dbReference type="Proteomes" id="UP000191135"/>
    </source>
</evidence>
<evidence type="ECO:0008006" key="3">
    <source>
        <dbReference type="Google" id="ProtNLM"/>
    </source>
</evidence>
<dbReference type="InterPro" id="IPR009394">
    <property type="entry name" value="MmcB-like"/>
</dbReference>
<protein>
    <recommendedName>
        <fullName evidence="3">DNA repair protein MmcB-related protein</fullName>
    </recommendedName>
</protein>
<dbReference type="eggNOG" id="COG5321">
    <property type="taxonomic scope" value="Bacteria"/>
</dbReference>
<dbReference type="OrthoDB" id="5194526at2"/>
<sequence length="167" mass="19097">MAIVDLHGKNPTADGRQSDRAIMVRRGVQHLLKHMRVSAIAEMTLRSGRRADLICLSEKGEIWIIEIKTSIEDFRVDRKWPEYRDFCDRLFFATHADVPLEIFPEDCGLLLADRYGAEMIRPAPEHRLAPARRKVLTLAFARTAADRLTYAELALEKLEAEGVDVRI</sequence>
<dbReference type="RefSeq" id="WP_018067590.1">
    <property type="nucleotide sequence ID" value="NZ_AQWH01000046.1"/>
</dbReference>
<evidence type="ECO:0000313" key="1">
    <source>
        <dbReference type="EMBL" id="AQZ50090.1"/>
    </source>
</evidence>
<dbReference type="KEGG" id="mmed:Mame_00714"/>
<gene>
    <name evidence="1" type="ORF">Mame_00714</name>
</gene>
<dbReference type="STRING" id="1122214.Mame_00714"/>
<organism evidence="1 2">
    <name type="scientific">Martelella mediterranea DSM 17316</name>
    <dbReference type="NCBI Taxonomy" id="1122214"/>
    <lineage>
        <taxon>Bacteria</taxon>
        <taxon>Pseudomonadati</taxon>
        <taxon>Pseudomonadota</taxon>
        <taxon>Alphaproteobacteria</taxon>
        <taxon>Hyphomicrobiales</taxon>
        <taxon>Aurantimonadaceae</taxon>
        <taxon>Martelella</taxon>
    </lineage>
</organism>
<accession>A0A1U9YXI0</accession>
<dbReference type="AlphaFoldDB" id="A0A1U9YXI0"/>
<dbReference type="EMBL" id="CP020330">
    <property type="protein sequence ID" value="AQZ50090.1"/>
    <property type="molecule type" value="Genomic_DNA"/>
</dbReference>
<proteinExistence type="predicted"/>
<dbReference type="Proteomes" id="UP000191135">
    <property type="component" value="Chromosome"/>
</dbReference>
<name>A0A1U9YXI0_9HYPH</name>
<dbReference type="Pfam" id="PF06319">
    <property type="entry name" value="MmcB-like"/>
    <property type="match status" value="1"/>
</dbReference>
<reference evidence="1 2" key="1">
    <citation type="submission" date="2017-03" db="EMBL/GenBank/DDBJ databases">
        <title>Foreign affairs: Plasmid Transfer between Roseobacters and Rhizobia.</title>
        <authorList>
            <person name="Bartling P."/>
            <person name="Bunk B."/>
            <person name="Overmann J."/>
            <person name="Brinkmann H."/>
            <person name="Petersen J."/>
        </authorList>
    </citation>
    <scope>NUCLEOTIDE SEQUENCE [LARGE SCALE GENOMIC DNA]</scope>
    <source>
        <strain evidence="1 2">MACL11</strain>
    </source>
</reference>
<keyword evidence="2" id="KW-1185">Reference proteome</keyword>
<dbReference type="PIRSF" id="PIRSF031796">
    <property type="entry name" value="UPC031796"/>
    <property type="match status" value="1"/>
</dbReference>